<gene>
    <name evidence="2" type="ORF">BDP55DRAFT_88600</name>
</gene>
<evidence type="ECO:0000313" key="3">
    <source>
        <dbReference type="Proteomes" id="UP001224890"/>
    </source>
</evidence>
<dbReference type="Proteomes" id="UP001224890">
    <property type="component" value="Unassembled WGS sequence"/>
</dbReference>
<keyword evidence="1" id="KW-1133">Transmembrane helix</keyword>
<comment type="caution">
    <text evidence="2">The sequence shown here is derived from an EMBL/GenBank/DDBJ whole genome shotgun (WGS) entry which is preliminary data.</text>
</comment>
<keyword evidence="3" id="KW-1185">Reference proteome</keyword>
<organism evidence="2 3">
    <name type="scientific">Colletotrichum godetiae</name>
    <dbReference type="NCBI Taxonomy" id="1209918"/>
    <lineage>
        <taxon>Eukaryota</taxon>
        <taxon>Fungi</taxon>
        <taxon>Dikarya</taxon>
        <taxon>Ascomycota</taxon>
        <taxon>Pezizomycotina</taxon>
        <taxon>Sordariomycetes</taxon>
        <taxon>Hypocreomycetidae</taxon>
        <taxon>Glomerellales</taxon>
        <taxon>Glomerellaceae</taxon>
        <taxon>Colletotrichum</taxon>
        <taxon>Colletotrichum acutatum species complex</taxon>
    </lineage>
</organism>
<reference evidence="2" key="1">
    <citation type="submission" date="2021-06" db="EMBL/GenBank/DDBJ databases">
        <title>Comparative genomics, transcriptomics and evolutionary studies reveal genomic signatures of adaptation to plant cell wall in hemibiotrophic fungi.</title>
        <authorList>
            <consortium name="DOE Joint Genome Institute"/>
            <person name="Baroncelli R."/>
            <person name="Diaz J.F."/>
            <person name="Benocci T."/>
            <person name="Peng M."/>
            <person name="Battaglia E."/>
            <person name="Haridas S."/>
            <person name="Andreopoulos W."/>
            <person name="Labutti K."/>
            <person name="Pangilinan J."/>
            <person name="Floch G.L."/>
            <person name="Makela M.R."/>
            <person name="Henrissat B."/>
            <person name="Grigoriev I.V."/>
            <person name="Crouch J.A."/>
            <person name="De Vries R.P."/>
            <person name="Sukno S.A."/>
            <person name="Thon M.R."/>
        </authorList>
    </citation>
    <scope>NUCLEOTIDE SEQUENCE</scope>
    <source>
        <strain evidence="2">CBS 193.32</strain>
    </source>
</reference>
<feature type="transmembrane region" description="Helical" evidence="1">
    <location>
        <begin position="51"/>
        <end position="70"/>
    </location>
</feature>
<feature type="transmembrane region" description="Helical" evidence="1">
    <location>
        <begin position="24"/>
        <end position="44"/>
    </location>
</feature>
<accession>A0AAJ0ATG5</accession>
<sequence length="87" mass="9890">MLWFHVCNPVRMKPIDPALLPRGIYLALPALLLPHTPPLFSFLIELKLQETALVLLFPLFIFYHLPYITLPLPGSLNARLALSFACH</sequence>
<dbReference type="AlphaFoldDB" id="A0AAJ0ATG5"/>
<dbReference type="GeneID" id="85465819"/>
<keyword evidence="1" id="KW-0812">Transmembrane</keyword>
<name>A0AAJ0ATG5_9PEZI</name>
<keyword evidence="1" id="KW-0472">Membrane</keyword>
<evidence type="ECO:0000256" key="1">
    <source>
        <dbReference type="SAM" id="Phobius"/>
    </source>
</evidence>
<proteinExistence type="predicted"/>
<evidence type="ECO:0000313" key="2">
    <source>
        <dbReference type="EMBL" id="KAK1687829.1"/>
    </source>
</evidence>
<dbReference type="EMBL" id="JAHMHR010000014">
    <property type="protein sequence ID" value="KAK1687829.1"/>
    <property type="molecule type" value="Genomic_DNA"/>
</dbReference>
<protein>
    <submittedName>
        <fullName evidence="2">Uncharacterized protein</fullName>
    </submittedName>
</protein>
<dbReference type="RefSeq" id="XP_060431524.1">
    <property type="nucleotide sequence ID" value="XM_060581293.1"/>
</dbReference>